<dbReference type="AlphaFoldDB" id="A0A6J7WBF2"/>
<organism evidence="3">
    <name type="scientific">freshwater metagenome</name>
    <dbReference type="NCBI Taxonomy" id="449393"/>
    <lineage>
        <taxon>unclassified sequences</taxon>
        <taxon>metagenomes</taxon>
        <taxon>ecological metagenomes</taxon>
    </lineage>
</organism>
<dbReference type="Gene3D" id="3.40.50.2020">
    <property type="match status" value="1"/>
</dbReference>
<accession>A0A6J7WBF2</accession>
<dbReference type="PANTHER" id="PTHR47505:SF1">
    <property type="entry name" value="DNA UTILIZATION PROTEIN YHGH"/>
    <property type="match status" value="1"/>
</dbReference>
<dbReference type="CDD" id="cd06223">
    <property type="entry name" value="PRTases_typeI"/>
    <property type="match status" value="1"/>
</dbReference>
<dbReference type="SUPFAM" id="SSF53271">
    <property type="entry name" value="PRTase-like"/>
    <property type="match status" value="1"/>
</dbReference>
<protein>
    <submittedName>
        <fullName evidence="3">Unannotated protein</fullName>
    </submittedName>
</protein>
<dbReference type="EMBL" id="CAFBRZ010000122">
    <property type="protein sequence ID" value="CAB5162270.1"/>
    <property type="molecule type" value="Genomic_DNA"/>
</dbReference>
<gene>
    <name evidence="3" type="ORF">UFOPK4444_01374</name>
</gene>
<evidence type="ECO:0000313" key="3">
    <source>
        <dbReference type="EMBL" id="CAB5162270.1"/>
    </source>
</evidence>
<evidence type="ECO:0000256" key="1">
    <source>
        <dbReference type="ARBA" id="ARBA00008007"/>
    </source>
</evidence>
<evidence type="ECO:0000259" key="2">
    <source>
        <dbReference type="Pfam" id="PF00156"/>
    </source>
</evidence>
<dbReference type="InterPro" id="IPR000836">
    <property type="entry name" value="PRTase_dom"/>
</dbReference>
<dbReference type="InterPro" id="IPR029057">
    <property type="entry name" value="PRTase-like"/>
</dbReference>
<comment type="similarity">
    <text evidence="1">Belongs to the ComF/GntX family.</text>
</comment>
<proteinExistence type="inferred from homology"/>
<dbReference type="PANTHER" id="PTHR47505">
    <property type="entry name" value="DNA UTILIZATION PROTEIN YHGH"/>
    <property type="match status" value="1"/>
</dbReference>
<dbReference type="InterPro" id="IPR051910">
    <property type="entry name" value="ComF/GntX_DNA_util-trans"/>
</dbReference>
<feature type="domain" description="Phosphoribosyltransferase" evidence="2">
    <location>
        <begin position="55"/>
        <end position="136"/>
    </location>
</feature>
<name>A0A6J7WBF2_9ZZZZ</name>
<sequence length="142" mass="15348">MKEADKLIIEAIQGVLAQANFANRTIELIPIPSSPSARRRRGRSFMVDITAQIAQRSGFRLTDVLELTRRVSDQSGLHAKARAANMEGAFALKPHAYPRGDLVLIDDVVTTGATLREAARALTSQGLNVLASVTACLAQPLR</sequence>
<reference evidence="3" key="1">
    <citation type="submission" date="2020-05" db="EMBL/GenBank/DDBJ databases">
        <authorList>
            <person name="Chiriac C."/>
            <person name="Salcher M."/>
            <person name="Ghai R."/>
            <person name="Kavagutti S V."/>
        </authorList>
    </citation>
    <scope>NUCLEOTIDE SEQUENCE</scope>
</reference>
<dbReference type="Pfam" id="PF00156">
    <property type="entry name" value="Pribosyltran"/>
    <property type="match status" value="1"/>
</dbReference>